<dbReference type="InterPro" id="IPR008978">
    <property type="entry name" value="HSP20-like_chaperone"/>
</dbReference>
<organism evidence="2 3">
    <name type="scientific">Ditylenchus dipsaci</name>
    <dbReference type="NCBI Taxonomy" id="166011"/>
    <lineage>
        <taxon>Eukaryota</taxon>
        <taxon>Metazoa</taxon>
        <taxon>Ecdysozoa</taxon>
        <taxon>Nematoda</taxon>
        <taxon>Chromadorea</taxon>
        <taxon>Rhabditida</taxon>
        <taxon>Tylenchina</taxon>
        <taxon>Tylenchomorpha</taxon>
        <taxon>Sphaerularioidea</taxon>
        <taxon>Anguinidae</taxon>
        <taxon>Anguininae</taxon>
        <taxon>Ditylenchus</taxon>
    </lineage>
</organism>
<dbReference type="Gene3D" id="2.60.40.790">
    <property type="match status" value="1"/>
</dbReference>
<evidence type="ECO:0000313" key="3">
    <source>
        <dbReference type="WBParaSite" id="jg9938"/>
    </source>
</evidence>
<dbReference type="InterPro" id="IPR002068">
    <property type="entry name" value="A-crystallin/Hsp20_dom"/>
</dbReference>
<dbReference type="SUPFAM" id="SSF49764">
    <property type="entry name" value="HSP20-like chaperones"/>
    <property type="match status" value="1"/>
</dbReference>
<dbReference type="WBParaSite" id="jg9938">
    <property type="protein sequence ID" value="jg9938"/>
    <property type="gene ID" value="jg9938"/>
</dbReference>
<dbReference type="AlphaFoldDB" id="A0A915ESD5"/>
<dbReference type="CDD" id="cd06526">
    <property type="entry name" value="metazoan_ACD"/>
    <property type="match status" value="1"/>
</dbReference>
<dbReference type="Proteomes" id="UP000887574">
    <property type="component" value="Unplaced"/>
</dbReference>
<protein>
    <submittedName>
        <fullName evidence="3">SHSP domain-containing protein</fullName>
    </submittedName>
</protein>
<evidence type="ECO:0000259" key="1">
    <source>
        <dbReference type="Pfam" id="PF00011"/>
    </source>
</evidence>
<accession>A0A915ESD5</accession>
<dbReference type="SUPFAM" id="SSF54001">
    <property type="entry name" value="Cysteine proteinases"/>
    <property type="match status" value="1"/>
</dbReference>
<reference evidence="3" key="1">
    <citation type="submission" date="2022-11" db="UniProtKB">
        <authorList>
            <consortium name="WormBaseParasite"/>
        </authorList>
    </citation>
    <scope>IDENTIFICATION</scope>
</reference>
<dbReference type="Pfam" id="PF00011">
    <property type="entry name" value="HSP20"/>
    <property type="match status" value="1"/>
</dbReference>
<evidence type="ECO:0000313" key="2">
    <source>
        <dbReference type="Proteomes" id="UP000887574"/>
    </source>
</evidence>
<dbReference type="InterPro" id="IPR038765">
    <property type="entry name" value="Papain-like_cys_pep_sf"/>
</dbReference>
<keyword evidence="2" id="KW-1185">Reference proteome</keyword>
<feature type="domain" description="SHSP" evidence="1">
    <location>
        <begin position="26"/>
        <end position="86"/>
    </location>
</feature>
<proteinExistence type="predicted"/>
<sequence>MRSLVFFSDGSQVKLPGHNAKLNFDETGNFECTVDITGFEPEELTVYIEEDDIKVAGKHKNDNDAKSLELSFSRCIRIPKGIQKVELTTVNLDVEWKQRASIWAQQQVGAEYNDIFSHKMLNSRGKKSFYCCQLVEEAYKATSVIDYYKRLCPENPTVPQGEPGSHASILRASPGVELVASRAFDFSEKAENKD</sequence>
<name>A0A915ESD5_9BILA</name>